<keyword evidence="3" id="KW-0489">Methyltransferase</keyword>
<feature type="domain" description="CheR-type methyltransferase" evidence="6">
    <location>
        <begin position="1"/>
        <end position="275"/>
    </location>
</feature>
<evidence type="ECO:0000256" key="4">
    <source>
        <dbReference type="ARBA" id="ARBA00022679"/>
    </source>
</evidence>
<dbReference type="SUPFAM" id="SSF47757">
    <property type="entry name" value="Chemotaxis receptor methyltransferase CheR, N-terminal domain"/>
    <property type="match status" value="1"/>
</dbReference>
<dbReference type="InterPro" id="IPR036804">
    <property type="entry name" value="CheR_N_sf"/>
</dbReference>
<dbReference type="PANTHER" id="PTHR24422">
    <property type="entry name" value="CHEMOTAXIS PROTEIN METHYLTRANSFERASE"/>
    <property type="match status" value="1"/>
</dbReference>
<evidence type="ECO:0000313" key="8">
    <source>
        <dbReference type="Proteomes" id="UP001216907"/>
    </source>
</evidence>
<accession>A0ABT6FKY6</accession>
<dbReference type="Gene3D" id="1.10.155.10">
    <property type="entry name" value="Chemotaxis receptor methyltransferase CheR, N-terminal domain"/>
    <property type="match status" value="1"/>
</dbReference>
<name>A0ABT6FKY6_9BACT</name>
<dbReference type="RefSeq" id="WP_277864568.1">
    <property type="nucleotide sequence ID" value="NZ_JARRAG010000004.1"/>
</dbReference>
<dbReference type="Pfam" id="PF03705">
    <property type="entry name" value="CheR_N"/>
    <property type="match status" value="1"/>
</dbReference>
<comment type="caution">
    <text evidence="7">The sequence shown here is derived from an EMBL/GenBank/DDBJ whole genome shotgun (WGS) entry which is preliminary data.</text>
</comment>
<evidence type="ECO:0000256" key="5">
    <source>
        <dbReference type="ARBA" id="ARBA00022691"/>
    </source>
</evidence>
<evidence type="ECO:0000313" key="7">
    <source>
        <dbReference type="EMBL" id="MDG3008241.1"/>
    </source>
</evidence>
<dbReference type="PROSITE" id="PS50123">
    <property type="entry name" value="CHER"/>
    <property type="match status" value="1"/>
</dbReference>
<dbReference type="InterPro" id="IPR022642">
    <property type="entry name" value="CheR_C"/>
</dbReference>
<organism evidence="7 8">
    <name type="scientific">Paludisphaera mucosa</name>
    <dbReference type="NCBI Taxonomy" id="3030827"/>
    <lineage>
        <taxon>Bacteria</taxon>
        <taxon>Pseudomonadati</taxon>
        <taxon>Planctomycetota</taxon>
        <taxon>Planctomycetia</taxon>
        <taxon>Isosphaerales</taxon>
        <taxon>Isosphaeraceae</taxon>
        <taxon>Paludisphaera</taxon>
    </lineage>
</organism>
<comment type="catalytic activity">
    <reaction evidence="1">
        <text>L-glutamyl-[protein] + S-adenosyl-L-methionine = [protein]-L-glutamate 5-O-methyl ester + S-adenosyl-L-homocysteine</text>
        <dbReference type="Rhea" id="RHEA:24452"/>
        <dbReference type="Rhea" id="RHEA-COMP:10208"/>
        <dbReference type="Rhea" id="RHEA-COMP:10311"/>
        <dbReference type="ChEBI" id="CHEBI:29973"/>
        <dbReference type="ChEBI" id="CHEBI:57856"/>
        <dbReference type="ChEBI" id="CHEBI:59789"/>
        <dbReference type="ChEBI" id="CHEBI:82795"/>
        <dbReference type="EC" id="2.1.1.80"/>
    </reaction>
</comment>
<dbReference type="PIRSF" id="PIRSF000410">
    <property type="entry name" value="CheR"/>
    <property type="match status" value="1"/>
</dbReference>
<dbReference type="EMBL" id="JARRAG010000004">
    <property type="protein sequence ID" value="MDG3008241.1"/>
    <property type="molecule type" value="Genomic_DNA"/>
</dbReference>
<evidence type="ECO:0000256" key="1">
    <source>
        <dbReference type="ARBA" id="ARBA00001541"/>
    </source>
</evidence>
<dbReference type="InterPro" id="IPR026024">
    <property type="entry name" value="Chemotaxis_MeTrfase_CheR"/>
</dbReference>
<dbReference type="EC" id="2.1.1.80" evidence="2"/>
<gene>
    <name evidence="7" type="ORF">PZE19_31120</name>
</gene>
<dbReference type="InterPro" id="IPR022641">
    <property type="entry name" value="CheR_N"/>
</dbReference>
<dbReference type="InterPro" id="IPR000780">
    <property type="entry name" value="CheR_MeTrfase"/>
</dbReference>
<evidence type="ECO:0000256" key="2">
    <source>
        <dbReference type="ARBA" id="ARBA00012534"/>
    </source>
</evidence>
<dbReference type="Proteomes" id="UP001216907">
    <property type="component" value="Unassembled WGS sequence"/>
</dbReference>
<evidence type="ECO:0000259" key="6">
    <source>
        <dbReference type="PROSITE" id="PS50123"/>
    </source>
</evidence>
<evidence type="ECO:0000256" key="3">
    <source>
        <dbReference type="ARBA" id="ARBA00022603"/>
    </source>
</evidence>
<proteinExistence type="predicted"/>
<dbReference type="SMART" id="SM00138">
    <property type="entry name" value="MeTrc"/>
    <property type="match status" value="1"/>
</dbReference>
<dbReference type="InterPro" id="IPR050903">
    <property type="entry name" value="Bact_Chemotaxis_MeTrfase"/>
</dbReference>
<keyword evidence="4" id="KW-0808">Transferase</keyword>
<dbReference type="Gene3D" id="3.40.50.150">
    <property type="entry name" value="Vaccinia Virus protein VP39"/>
    <property type="match status" value="1"/>
</dbReference>
<dbReference type="PANTHER" id="PTHR24422:SF21">
    <property type="entry name" value="CHEMOTAXIS PROTEIN METHYLTRANSFERASE 1"/>
    <property type="match status" value="1"/>
</dbReference>
<protein>
    <recommendedName>
        <fullName evidence="2">protein-glutamate O-methyltransferase</fullName>
        <ecNumber evidence="2">2.1.1.80</ecNumber>
    </recommendedName>
</protein>
<dbReference type="SUPFAM" id="SSF53335">
    <property type="entry name" value="S-adenosyl-L-methionine-dependent methyltransferases"/>
    <property type="match status" value="1"/>
</dbReference>
<sequence>MNLIELTDAEFAKYRDLIYRVSGIRIGENKRVLISNRVRRRLRATGIAGYSAYFDFIRSAAGQVEMQPFLDAVTTNETYFFRDAAHYQWLADEFLPGMVREAAARRRPRTLRFWSAACSTGEEPYSMALKVAGRKGEFAGWRVEIVGTDLSASALTAARAAVYDERALHRVDPADRKAFFDEAPAGRWTVKPEVRAMASFRSHNLLFPTGGEPFDCIFLKNVLIYFDAVSKQKVVDVILAALAKGGSLVIGPTEGIHGMLGGLEKLKPWLYRKGS</sequence>
<dbReference type="InterPro" id="IPR029063">
    <property type="entry name" value="SAM-dependent_MTases_sf"/>
</dbReference>
<dbReference type="Pfam" id="PF01739">
    <property type="entry name" value="CheR"/>
    <property type="match status" value="1"/>
</dbReference>
<dbReference type="PRINTS" id="PR00996">
    <property type="entry name" value="CHERMTFRASE"/>
</dbReference>
<reference evidence="7 8" key="1">
    <citation type="submission" date="2023-03" db="EMBL/GenBank/DDBJ databases">
        <title>Paludisphaera mucosa sp. nov. a novel planctomycete from northern fen.</title>
        <authorList>
            <person name="Ivanova A."/>
        </authorList>
    </citation>
    <scope>NUCLEOTIDE SEQUENCE [LARGE SCALE GENOMIC DNA]</scope>
    <source>
        <strain evidence="7 8">Pla2</strain>
    </source>
</reference>
<keyword evidence="8" id="KW-1185">Reference proteome</keyword>
<keyword evidence="5" id="KW-0949">S-adenosyl-L-methionine</keyword>